<dbReference type="Proteomes" id="UP000281915">
    <property type="component" value="Unassembled WGS sequence"/>
</dbReference>
<organism evidence="2 3">
    <name type="scientific">Brevibacillus panacihumi</name>
    <dbReference type="NCBI Taxonomy" id="497735"/>
    <lineage>
        <taxon>Bacteria</taxon>
        <taxon>Bacillati</taxon>
        <taxon>Bacillota</taxon>
        <taxon>Bacilli</taxon>
        <taxon>Bacillales</taxon>
        <taxon>Paenibacillaceae</taxon>
        <taxon>Brevibacillus</taxon>
    </lineage>
</organism>
<comment type="caution">
    <text evidence="2">The sequence shown here is derived from an EMBL/GenBank/DDBJ whole genome shotgun (WGS) entry which is preliminary data.</text>
</comment>
<sequence length="342" mass="38621">MKKRNLVILLIVLVVVAGLAFAGFRLFGATDLAEGYLYEEENLLLYAKVTQAEEIGVEITEWRVVTEKGIPVLKTREESYKATVDEHQLTLRQEGEKTWNASVTKEELILHDPVTEGLAADSKWQASDLAALESKRKALEERVQQQAEQKKKEQAIEEERVRIAEAGDKFKRLKADLQENSEYLDATQFSDETSVAENQLAHMQSLLEEVRMYAEQTSMNRMEFEVMQATVDSMKVIRDGAGTIQENIDRKKTGMVNLTEILEADVAELDKIWEQVISQLPDAKSQEEEYKKVKETVAASIAQAKERLAAGEQTVAKTKQDIEALYGNAAAMLQQAKAKYQF</sequence>
<keyword evidence="1" id="KW-0175">Coiled coil</keyword>
<gene>
    <name evidence="2" type="ORF">EDM58_00785</name>
</gene>
<dbReference type="RefSeq" id="WP_122911631.1">
    <property type="nucleotide sequence ID" value="NZ_RHHT01000002.1"/>
</dbReference>
<proteinExistence type="predicted"/>
<name>A0A3M8DD93_9BACL</name>
<feature type="coiled-coil region" evidence="1">
    <location>
        <begin position="129"/>
        <end position="176"/>
    </location>
</feature>
<dbReference type="AlphaFoldDB" id="A0A3M8DD93"/>
<evidence type="ECO:0000313" key="3">
    <source>
        <dbReference type="Proteomes" id="UP000281915"/>
    </source>
</evidence>
<accession>A0A3M8DD93</accession>
<feature type="coiled-coil region" evidence="1">
    <location>
        <begin position="283"/>
        <end position="321"/>
    </location>
</feature>
<dbReference type="EMBL" id="RHHT01000002">
    <property type="protein sequence ID" value="RNB86120.1"/>
    <property type="molecule type" value="Genomic_DNA"/>
</dbReference>
<reference evidence="2 3" key="1">
    <citation type="submission" date="2018-10" db="EMBL/GenBank/DDBJ databases">
        <title>Phylogenomics of Brevibacillus.</title>
        <authorList>
            <person name="Dunlap C."/>
        </authorList>
    </citation>
    <scope>NUCLEOTIDE SEQUENCE [LARGE SCALE GENOMIC DNA]</scope>
    <source>
        <strain evidence="2 3">JCM 15085</strain>
    </source>
</reference>
<evidence type="ECO:0000313" key="2">
    <source>
        <dbReference type="EMBL" id="RNB86120.1"/>
    </source>
</evidence>
<protein>
    <submittedName>
        <fullName evidence="2">Uncharacterized protein</fullName>
    </submittedName>
</protein>
<evidence type="ECO:0000256" key="1">
    <source>
        <dbReference type="SAM" id="Coils"/>
    </source>
</evidence>